<feature type="compositionally biased region" description="Polar residues" evidence="1">
    <location>
        <begin position="1589"/>
        <end position="1600"/>
    </location>
</feature>
<feature type="compositionally biased region" description="Polar residues" evidence="1">
    <location>
        <begin position="1696"/>
        <end position="1712"/>
    </location>
</feature>
<comment type="caution">
    <text evidence="2">The sequence shown here is derived from an EMBL/GenBank/DDBJ whole genome shotgun (WGS) entry which is preliminary data.</text>
</comment>
<dbReference type="InterPro" id="IPR024855">
    <property type="entry name" value="UNC79"/>
</dbReference>
<protein>
    <submittedName>
        <fullName evidence="2">Uncharacterized protein</fullName>
    </submittedName>
</protein>
<evidence type="ECO:0000256" key="1">
    <source>
        <dbReference type="SAM" id="MobiDB-lite"/>
    </source>
</evidence>
<feature type="region of interest" description="Disordered" evidence="1">
    <location>
        <begin position="912"/>
        <end position="954"/>
    </location>
</feature>
<feature type="region of interest" description="Disordered" evidence="1">
    <location>
        <begin position="1640"/>
        <end position="1725"/>
    </location>
</feature>
<dbReference type="PANTHER" id="PTHR21696">
    <property type="entry name" value="PROTEIN UNC-79 HOMOLOG"/>
    <property type="match status" value="1"/>
</dbReference>
<evidence type="ECO:0000313" key="2">
    <source>
        <dbReference type="EMBL" id="CAF1229067.1"/>
    </source>
</evidence>
<feature type="region of interest" description="Disordered" evidence="1">
    <location>
        <begin position="1582"/>
        <end position="1601"/>
    </location>
</feature>
<proteinExistence type="predicted"/>
<evidence type="ECO:0000313" key="3">
    <source>
        <dbReference type="Proteomes" id="UP000663828"/>
    </source>
</evidence>
<gene>
    <name evidence="2" type="ORF">XAT740_LOCUS25124</name>
</gene>
<feature type="compositionally biased region" description="Low complexity" evidence="1">
    <location>
        <begin position="1658"/>
        <end position="1668"/>
    </location>
</feature>
<dbReference type="Proteomes" id="UP000663828">
    <property type="component" value="Unassembled WGS sequence"/>
</dbReference>
<name>A0A814YG71_ADIRI</name>
<reference evidence="2" key="1">
    <citation type="submission" date="2021-02" db="EMBL/GenBank/DDBJ databases">
        <authorList>
            <person name="Nowell W R."/>
        </authorList>
    </citation>
    <scope>NUCLEOTIDE SEQUENCE</scope>
</reference>
<sequence>MATRAAAFSSKIRALNDFYNNIATGVTPLPSGYDIANAVKFFSQALLGVLKEMTIESTQEPTTGKHSYRISKYPSLNYSSLYHSLINLIDVVPLIQTGDVALAQSIIHALACLAPFLPYELLDALPYTFATTLTIFPFDVHKETLDMLCNTLLPINMAYTEYPEHSMTLTSIASILFIVFENIDNADKKHKITSSFPVYHAQVMECLLSLKADLIYDILFVIAHGAASARAAASNLLFFYWPMLNPTGVDRRSIHFKFSPRKPIICQTERCLERRNIASKVCVNILLSIHGHDTPPPLYMCTDCYKNSPKDVQKYCRNVLCPVSEIDLHCQNKICISDKKITHAVCYSIECCVANGNHPISLCRQCHERRHIDSNHVYQETLIDMWRLPADVQNHCVEAIISLLRETDNTEEKRIVDSMSDEKKSILVENIDNTTNMFLSLDIDVGRKLLSRYGIYLILGLIEPTSYGPPEIFGRLLSMLFLWFHSTVRLPGNEIGSVLGKLKSEYVIPWLKSVVKEHHELVVALLLPHPIEYAKVGGVWETMSNRTSQVIECLNKLYDLMPDGIITYEIWDYIMPYWMEAIRLEVPENDLSDLTILFRKMFDPDPDMSPSSLTRDQLYHFITDRFQSPAPASVQEQALQWLQILCLIDIYIPVPLLVQIFVTGINSLQKLESRAQRREHYTMAGSSSNEQSIENGLNLMMLSQDDANTTNPTSGIAGLTTVSSSSSTNKFLVFDTYETYRAHRHQLMLQQMTGQEMVSIIKEEEEEFIINESEANSTCCIMMVDMSLKQLELQQSPQHQGMYNPLSKEILSLMNKQLILPWTRRHRCRTSSSQCSFCEEYILWFSIAQDILKYISPRDETKLPELELPNIHELKQQQLKQQQLLQQQQQQQQTLNQSSRLPAKPKFAIEMSSGGDLRSSPSSSSSDNDDDVTTNANTAAPTTTANTAVAQSATPELKVENNPDAGIWITSQGVFYFKLNTLHIHLQFFYSVLRELDRVIDIDALYYLLCSLKLLILNDECLETAGKDNRGFLSYCLEKLLVPHIWKILALGHGHLNECCVPLLLHALNYDSGKTALWNILERDFSSTHWKIRSSAGTRVIALYSLLKPKLIKNNYNVLSVLAYAFLNLITSIEDVEPTVSQKAMCSLETLGDASFKTVMCALEFQFDTVISDRSIILHRLLKLYTILLRNNSAVKILSWEFFLNRFDTLSLESQISMEESGELISPQSIGGFNTESEHFIRKLNQIRFAMARTDSIKPISTSLRFSSRQRRANVVSEKVETDSIGSFSPDAEPSDTSTLQLLLNLLMKFMMKDDQNQVNDDRIMLKQQNVVIRHVCSLLGYNQTNRTFINLPSKIRRSPVFHAFLSNLPKVVDYNFSLGSVLLPFFLSFLQFSTCSNASIQFYEHIAASNTLGRIDPSLRNSWLMVLIIILYKYQYSTFANTIQHLTRIAMNTIVSHYHQCETPPFGVTGGGLSGRITPKVAGSRRGSSRPFDDIREIELNELGGRYDFDGDTQSESASIVEHKRFRLLSPPKKVKPKLYKPEIECFDEPLTIRQTEENTGSTGRSYTGFLKSLFTSGGQAGATGTALSPTTGTASSIPSMVPSEKLTEIDSKGVKGMKELSRVVYSAERGKLETVLLKPGAGAGTKEESPPKVPKATSLSSSTLASMGGPAVGGKLKPSYHGKKGKHKDDSAVRSPTLSRPPRISTSQAHAKSIGGMPSGAKRATATTTTAIDELDNPYADTDLHNQFIAAPKCDKCGQAIEYYSEECIGHCIIVCETLVHREPSIAAPLLMDMIETIGRVAASHIYTWQENSTVIAPANSRSIAQQFIRCTFQQLAANNICYQFFQQHFRDEKLLNTIALSLNDFPEFNSIIALKWLLNDMNKQKSLSLDICTTLLSNIAQFMEYIPIDSPGQLWTSVFLEFDFLFDKLTRVYTTLKSSAPVTYDLTPILRIMMNILKVPYIATVRLVLDPFSKLLTFILQNGTFQLEHIIELCSLSNRTF</sequence>
<feature type="compositionally biased region" description="Low complexity" evidence="1">
    <location>
        <begin position="933"/>
        <end position="950"/>
    </location>
</feature>
<organism evidence="2 3">
    <name type="scientific">Adineta ricciae</name>
    <name type="common">Rotifer</name>
    <dbReference type="NCBI Taxonomy" id="249248"/>
    <lineage>
        <taxon>Eukaryota</taxon>
        <taxon>Metazoa</taxon>
        <taxon>Spiralia</taxon>
        <taxon>Gnathifera</taxon>
        <taxon>Rotifera</taxon>
        <taxon>Eurotatoria</taxon>
        <taxon>Bdelloidea</taxon>
        <taxon>Adinetida</taxon>
        <taxon>Adinetidae</taxon>
        <taxon>Adineta</taxon>
    </lineage>
</organism>
<dbReference type="PANTHER" id="PTHR21696:SF2">
    <property type="entry name" value="PROTEIN UNC-79 HOMOLOG"/>
    <property type="match status" value="1"/>
</dbReference>
<dbReference type="EMBL" id="CAJNOR010001975">
    <property type="protein sequence ID" value="CAF1229067.1"/>
    <property type="molecule type" value="Genomic_DNA"/>
</dbReference>
<feature type="non-terminal residue" evidence="2">
    <location>
        <position position="1"/>
    </location>
</feature>
<keyword evidence="3" id="KW-1185">Reference proteome</keyword>
<accession>A0A814YG71</accession>
<dbReference type="Pfam" id="PF14776">
    <property type="entry name" value="UNC-79"/>
    <property type="match status" value="1"/>
</dbReference>